<sequence length="83" mass="9399">MSGARLRDINIHDMEVDRRGTSSRRGKRLAAQSKTHPTIQAKQNQLFFCGELGRILIATAATRRCIVQSIDITSWTVLWETSQ</sequence>
<organism evidence="1 2">
    <name type="scientific">Ancylostoma ceylanicum</name>
    <dbReference type="NCBI Taxonomy" id="53326"/>
    <lineage>
        <taxon>Eukaryota</taxon>
        <taxon>Metazoa</taxon>
        <taxon>Ecdysozoa</taxon>
        <taxon>Nematoda</taxon>
        <taxon>Chromadorea</taxon>
        <taxon>Rhabditida</taxon>
        <taxon>Rhabditina</taxon>
        <taxon>Rhabditomorpha</taxon>
        <taxon>Strongyloidea</taxon>
        <taxon>Ancylostomatidae</taxon>
        <taxon>Ancylostomatinae</taxon>
        <taxon>Ancylostoma</taxon>
    </lineage>
</organism>
<keyword evidence="2" id="KW-1185">Reference proteome</keyword>
<comment type="caution">
    <text evidence="1">The sequence shown here is derived from an EMBL/GenBank/DDBJ whole genome shotgun (WGS) entry which is preliminary data.</text>
</comment>
<gene>
    <name evidence="1" type="primary">Acey_s0863.g2752</name>
    <name evidence="1" type="synonym">Acey-C02F5.7</name>
    <name evidence="1" type="ORF">Y032_0863g2752</name>
</gene>
<evidence type="ECO:0000313" key="2">
    <source>
        <dbReference type="Proteomes" id="UP000024635"/>
    </source>
</evidence>
<dbReference type="OrthoDB" id="550575at2759"/>
<evidence type="ECO:0000313" key="1">
    <source>
        <dbReference type="EMBL" id="EYC36729.1"/>
    </source>
</evidence>
<protein>
    <submittedName>
        <fullName evidence="1">Uncharacterized protein</fullName>
    </submittedName>
</protein>
<proteinExistence type="predicted"/>
<dbReference type="AlphaFoldDB" id="A0A016WA62"/>
<accession>A0A016WA62</accession>
<dbReference type="EMBL" id="JARK01000463">
    <property type="protein sequence ID" value="EYC36729.1"/>
    <property type="molecule type" value="Genomic_DNA"/>
</dbReference>
<dbReference type="Proteomes" id="UP000024635">
    <property type="component" value="Unassembled WGS sequence"/>
</dbReference>
<name>A0A016WA62_9BILA</name>
<reference evidence="2" key="1">
    <citation type="journal article" date="2015" name="Nat. Genet.">
        <title>The genome and transcriptome of the zoonotic hookworm Ancylostoma ceylanicum identify infection-specific gene families.</title>
        <authorList>
            <person name="Schwarz E.M."/>
            <person name="Hu Y."/>
            <person name="Antoshechkin I."/>
            <person name="Miller M.M."/>
            <person name="Sternberg P.W."/>
            <person name="Aroian R.V."/>
        </authorList>
    </citation>
    <scope>NUCLEOTIDE SEQUENCE</scope>
    <source>
        <strain evidence="2">HY135</strain>
    </source>
</reference>